<keyword evidence="1" id="KW-0540">Nuclease</keyword>
<protein>
    <recommendedName>
        <fullName evidence="5">3'-5' exonuclease domain-containing protein</fullName>
    </recommendedName>
</protein>
<proteinExistence type="predicted"/>
<feature type="region of interest" description="Disordered" evidence="4">
    <location>
        <begin position="574"/>
        <end position="597"/>
    </location>
</feature>
<dbReference type="InterPro" id="IPR051132">
    <property type="entry name" value="3-5_Exonuclease_domain"/>
</dbReference>
<evidence type="ECO:0000313" key="6">
    <source>
        <dbReference type="EMBL" id="OQO07473.1"/>
    </source>
</evidence>
<feature type="compositionally biased region" description="Polar residues" evidence="4">
    <location>
        <begin position="578"/>
        <end position="597"/>
    </location>
</feature>
<evidence type="ECO:0000256" key="2">
    <source>
        <dbReference type="ARBA" id="ARBA00022801"/>
    </source>
</evidence>
<dbReference type="InterPro" id="IPR012337">
    <property type="entry name" value="RNaseH-like_sf"/>
</dbReference>
<dbReference type="GO" id="GO:0003676">
    <property type="term" value="F:nucleic acid binding"/>
    <property type="evidence" value="ECO:0007669"/>
    <property type="project" value="InterPro"/>
</dbReference>
<name>A0A1V8T7T9_9PEZI</name>
<dbReference type="STRING" id="1507870.A0A1V8T7T9"/>
<feature type="compositionally biased region" description="Basic residues" evidence="4">
    <location>
        <begin position="720"/>
        <end position="732"/>
    </location>
</feature>
<feature type="region of interest" description="Disordered" evidence="4">
    <location>
        <begin position="38"/>
        <end position="80"/>
    </location>
</feature>
<dbReference type="GO" id="GO:0005737">
    <property type="term" value="C:cytoplasm"/>
    <property type="evidence" value="ECO:0007669"/>
    <property type="project" value="TreeGrafter"/>
</dbReference>
<evidence type="ECO:0000256" key="3">
    <source>
        <dbReference type="SAM" id="Coils"/>
    </source>
</evidence>
<accession>A0A1V8T7T9</accession>
<organism evidence="6 7">
    <name type="scientific">Cryoendolithus antarcticus</name>
    <dbReference type="NCBI Taxonomy" id="1507870"/>
    <lineage>
        <taxon>Eukaryota</taxon>
        <taxon>Fungi</taxon>
        <taxon>Dikarya</taxon>
        <taxon>Ascomycota</taxon>
        <taxon>Pezizomycotina</taxon>
        <taxon>Dothideomycetes</taxon>
        <taxon>Dothideomycetidae</taxon>
        <taxon>Cladosporiales</taxon>
        <taxon>Cladosporiaceae</taxon>
        <taxon>Cryoendolithus</taxon>
    </lineage>
</organism>
<feature type="coiled-coil region" evidence="3">
    <location>
        <begin position="94"/>
        <end position="142"/>
    </location>
</feature>
<evidence type="ECO:0000259" key="5">
    <source>
        <dbReference type="SMART" id="SM00474"/>
    </source>
</evidence>
<dbReference type="GO" id="GO:0008408">
    <property type="term" value="F:3'-5' exonuclease activity"/>
    <property type="evidence" value="ECO:0007669"/>
    <property type="project" value="InterPro"/>
</dbReference>
<dbReference type="GO" id="GO:0005634">
    <property type="term" value="C:nucleus"/>
    <property type="evidence" value="ECO:0007669"/>
    <property type="project" value="TreeGrafter"/>
</dbReference>
<feature type="domain" description="3'-5' exonuclease" evidence="5">
    <location>
        <begin position="876"/>
        <end position="1065"/>
    </location>
</feature>
<dbReference type="Proteomes" id="UP000192596">
    <property type="component" value="Unassembled WGS sequence"/>
</dbReference>
<keyword evidence="2" id="KW-0378">Hydrolase</keyword>
<dbReference type="PANTHER" id="PTHR13620:SF104">
    <property type="entry name" value="EXONUCLEASE 3'-5' DOMAIN-CONTAINING PROTEIN 2"/>
    <property type="match status" value="1"/>
</dbReference>
<dbReference type="Pfam" id="PF01612">
    <property type="entry name" value="DNA_pol_A_exo1"/>
    <property type="match status" value="1"/>
</dbReference>
<dbReference type="CDD" id="cd06141">
    <property type="entry name" value="WRN_exo"/>
    <property type="match status" value="1"/>
</dbReference>
<dbReference type="InterPro" id="IPR036397">
    <property type="entry name" value="RNaseH_sf"/>
</dbReference>
<evidence type="ECO:0000313" key="7">
    <source>
        <dbReference type="Proteomes" id="UP000192596"/>
    </source>
</evidence>
<dbReference type="InParanoid" id="A0A1V8T7T9"/>
<dbReference type="SMART" id="SM00474">
    <property type="entry name" value="35EXOc"/>
    <property type="match status" value="1"/>
</dbReference>
<dbReference type="PANTHER" id="PTHR13620">
    <property type="entry name" value="3-5 EXONUCLEASE"/>
    <property type="match status" value="1"/>
</dbReference>
<feature type="region of interest" description="Disordered" evidence="4">
    <location>
        <begin position="1155"/>
        <end position="1181"/>
    </location>
</feature>
<dbReference type="SUPFAM" id="SSF53098">
    <property type="entry name" value="Ribonuclease H-like"/>
    <property type="match status" value="1"/>
</dbReference>
<dbReference type="EMBL" id="NAJO01000014">
    <property type="protein sequence ID" value="OQO07473.1"/>
    <property type="molecule type" value="Genomic_DNA"/>
</dbReference>
<comment type="caution">
    <text evidence="6">The sequence shown here is derived from an EMBL/GenBank/DDBJ whole genome shotgun (WGS) entry which is preliminary data.</text>
</comment>
<dbReference type="InterPro" id="IPR002562">
    <property type="entry name" value="3'-5'_exonuclease_dom"/>
</dbReference>
<gene>
    <name evidence="6" type="ORF">B0A48_07170</name>
</gene>
<keyword evidence="7" id="KW-1185">Reference proteome</keyword>
<reference evidence="7" key="1">
    <citation type="submission" date="2017-03" db="EMBL/GenBank/DDBJ databases">
        <title>Genomes of endolithic fungi from Antarctica.</title>
        <authorList>
            <person name="Coleine C."/>
            <person name="Masonjones S."/>
            <person name="Stajich J.E."/>
        </authorList>
    </citation>
    <scope>NUCLEOTIDE SEQUENCE [LARGE SCALE GENOMIC DNA]</scope>
    <source>
        <strain evidence="7">CCFEE 5527</strain>
    </source>
</reference>
<dbReference type="OrthoDB" id="1920326at2759"/>
<evidence type="ECO:0000256" key="4">
    <source>
        <dbReference type="SAM" id="MobiDB-lite"/>
    </source>
</evidence>
<feature type="compositionally biased region" description="Low complexity" evidence="4">
    <location>
        <begin position="1156"/>
        <end position="1181"/>
    </location>
</feature>
<feature type="region of interest" description="Disordered" evidence="4">
    <location>
        <begin position="717"/>
        <end position="736"/>
    </location>
</feature>
<dbReference type="Gene3D" id="3.30.420.10">
    <property type="entry name" value="Ribonuclease H-like superfamily/Ribonuclease H"/>
    <property type="match status" value="1"/>
</dbReference>
<sequence>MMGLAFQTNRRATLGLHMMSTGKSHTGKTAVRAERNYATRPGASGTSVRPPPLPRGPITASPTPKPAQTYKPADSPMGYDMKRKDTAVPAESEKAKNIREKAALQAQLSNETREKLKAKSELDRLEQDCKILQASLKTLKTQGEKDREEAWRRGQQVAERQVAQELGPLQGRLESALRERDQASISLESVKASLSVTDSKLRRERELNSDTIGRLNSQHDHEIEELKREHKREALQETQGRNTRDAVRNDYSEYQALFDKALEVRFGFLTQSNDIIRLLGKGRDHARKFQADLQDFCRLHSGAAPYKNALIGMAAELTQKWGTGIKNIGAARELASKATSDFQGTAHLTRSMTRALRSDGPTSRHIAVELMHVILLGEPAVNLRNGFDAERSKLALQAKESDNATVRDEIQQDLRAIQPSTQASRNMLAALRYQREYDVLQAVKSAPYVEQEKFMSTQETEESIKESHRLYRQYLDEHPDVKGRTGANRQMFRECMNSIALQARKEAAYAQGLDPTQTSVRQAELHRLLDRLLREAEVRKLEALKAMAGGGRYSRSTLTLRDIGTPSVPRVPGFARASASSKTKVSTPSRAAGNTSTVGLHTTLGSLARQLGQIGLTTDTKRQLQMEWAAIKSQLMQGNLAGIARKLQNAPENMRRMYERETVRLQAQLDEHEARYSAITMPSSGTENSILDDAPVAPHPATVAHVTYSPVTSQFDSAKLRPRGGRSLRKRSISQPRAYHSISHGPLLRLHPRAYANITSRLLYGLPQAAALTTESSRHCALGEFDPIPTTLGSTPTSRFYQTAAMSAAVPESDSDSFADSGSESNSIASISDDIELTYKIPPDDFKKAVVASPNTSAAFWSYRLYKDDDGKQPVVHYCKTYEQAVEQLTKFADYKVLGFDLEWEPYAHPGKAAVKRCVSLVQIAAEDRIGLFHLSLFKGDTADVLIPPVLRHILEDPNIAKTGVNVSGDAARLKKCFDVDMQGVFELSHLYRVVKFSEDKPSKVNKMLVSLQSQVEDVLMLPMAKGEVRTSAWSKALNEQQCTYAASDAYAGLQLYHELEAKRRAMSPKPPRPAFYELHQPLVLANGKVMIPGSKLKKATGDASKPMLDSDDAVDEEFVDAEEELEYYELAPEHPPVTYPELPDLDRLSLDRARSTNANSHASNTAATTKTTSTTTSSTKATVATASPEYARASAWVASWRAELPQTHVVKATNHILCVWHIWHHQQVNLPDLAKLLRDRPLAQSTVASYIADATSKEDLAFDVERMKEVLAIIPSNVHWRYGRVVKQLEDA</sequence>
<dbReference type="GO" id="GO:0006139">
    <property type="term" value="P:nucleobase-containing compound metabolic process"/>
    <property type="evidence" value="ECO:0007669"/>
    <property type="project" value="InterPro"/>
</dbReference>
<keyword evidence="3" id="KW-0175">Coiled coil</keyword>
<evidence type="ECO:0000256" key="1">
    <source>
        <dbReference type="ARBA" id="ARBA00022722"/>
    </source>
</evidence>